<dbReference type="AlphaFoldDB" id="A0A9N9W6A1"/>
<evidence type="ECO:0000256" key="1">
    <source>
        <dbReference type="ARBA" id="ARBA00004496"/>
    </source>
</evidence>
<dbReference type="GO" id="GO:0005737">
    <property type="term" value="C:cytoplasm"/>
    <property type="evidence" value="ECO:0007669"/>
    <property type="project" value="UniProtKB-SubCell"/>
</dbReference>
<sequence length="829" mass="93227">MEINNGKYCKIFSKMNEEIDEYDIYHQDFTTVSEWEVFIARIEEILNEWRLAKTKIVRYPTVSKKWISKSEEFSFQGINFKLSYHALEPVSNEESTEDSDGKTIFQELQNGIWDATSHFMDEDDGSPFPVSIWFGLKRYLMFCPEIPLVDGSIIKVVMSSVNIAFANVNCGVPFFVKIREHWQHNYLGFYEDNEYKTSFDVINLKRISNQCSHLTGLVSLFKSKISSPVALDAVMVSAKFSYELKDSEAFAWRKVTHSNEFLSVDGFDVKKLIELPFGSERNPVASILLNAIWPRFRESTIVDSSTFSDIDPLMAPVWKVTLKFRENIACQLSETISKVMNLLENTALIMDTLGLSRSLGIVNPLHKITEAPITISKLVKAAIGQSSNTSEFKGPLPDDLLMPLLYYVFPDAVEDDTFNYPKQLEVEFKSDTNENKLCNYVKTSPESGLVWRLSVTAARLHDAGGLPYLAHFWYEFVQELQYRWEHKIQVPGVAGGAPNARTCLLHQKLQLLNCCIQRVDSSTNQGGNSSDDEFYDCSDDDGTDDLPPWDKPVGRLHRLDNATLKNGAPLYVPQTQDPAPKTEDQLEEDAELMVRLGDDARASELRARMMSASLLSDMEAFKAANPGAELCDFVQWYSPRDWLPDEGGKLGARMLLPGNPWAETWSVSRPVPAARQRRLFDETREAEQVLHFLRSRTVSAVAELLLPAILRVAAAKCHEEGAPRGSVSVGGVDKRRTFEVAAREIYDAEREVCKCLCVRTVFGDGAEGEPLDVAGRSRVLSAAGGALPLPARKEFTLRVKDSVAPQTMRAALSTDMTIIGVFTERIVCL</sequence>
<reference evidence="7" key="2">
    <citation type="submission" date="2022-10" db="EMBL/GenBank/DDBJ databases">
        <authorList>
            <consortium name="ENA_rothamsted_submissions"/>
            <consortium name="culmorum"/>
            <person name="King R."/>
        </authorList>
    </citation>
    <scope>NUCLEOTIDE SEQUENCE</scope>
</reference>
<comment type="subcellular location">
    <subcellularLocation>
        <location evidence="1">Cytoplasm</location>
    </subcellularLocation>
</comment>
<dbReference type="PANTHER" id="PTHR21422:SF9">
    <property type="entry name" value="RAB3 GTPASE-ACTIVATING PROTEIN CATALYTIC SUBUNIT"/>
    <property type="match status" value="1"/>
</dbReference>
<feature type="domain" description="Rab3GAP catalytic subunit conserved" evidence="6">
    <location>
        <begin position="550"/>
        <end position="693"/>
    </location>
</feature>
<dbReference type="EMBL" id="OU893343">
    <property type="protein sequence ID" value="CAG9784198.1"/>
    <property type="molecule type" value="Genomic_DNA"/>
</dbReference>
<evidence type="ECO:0000259" key="6">
    <source>
        <dbReference type="Pfam" id="PF13890"/>
    </source>
</evidence>
<gene>
    <name evidence="7" type="ORF">DIATSA_LOCUS2309</name>
</gene>
<dbReference type="GO" id="GO:0005096">
    <property type="term" value="F:GTPase activator activity"/>
    <property type="evidence" value="ECO:0007669"/>
    <property type="project" value="UniProtKB-KW"/>
</dbReference>
<dbReference type="InterPro" id="IPR045700">
    <property type="entry name" value="Rab3GAP1"/>
</dbReference>
<keyword evidence="5" id="KW-0963">Cytoplasm</keyword>
<name>A0A9N9W6A1_9NEOP</name>
<comment type="similarity">
    <text evidence="2">Belongs to the Rab3-GAP catalytic subunit family.</text>
</comment>
<evidence type="ECO:0000313" key="8">
    <source>
        <dbReference type="Proteomes" id="UP001153714"/>
    </source>
</evidence>
<dbReference type="OrthoDB" id="17346at2759"/>
<evidence type="ECO:0000256" key="2">
    <source>
        <dbReference type="ARBA" id="ARBA00008856"/>
    </source>
</evidence>
<dbReference type="Pfam" id="PF13890">
    <property type="entry name" value="Rab3-GTPase_cat"/>
    <property type="match status" value="1"/>
</dbReference>
<evidence type="ECO:0000256" key="4">
    <source>
        <dbReference type="ARBA" id="ARBA00022468"/>
    </source>
</evidence>
<protein>
    <recommendedName>
        <fullName evidence="3">Rab3 GTPase-activating protein catalytic subunit</fullName>
    </recommendedName>
</protein>
<accession>A0A9N9W6A1</accession>
<dbReference type="PANTHER" id="PTHR21422">
    <property type="entry name" value="RAB3 GTPASE-ACTIVATING PROTEIN CATALYTIC SUBUNIT"/>
    <property type="match status" value="1"/>
</dbReference>
<reference evidence="7" key="1">
    <citation type="submission" date="2021-12" db="EMBL/GenBank/DDBJ databases">
        <authorList>
            <person name="King R."/>
        </authorList>
    </citation>
    <scope>NUCLEOTIDE SEQUENCE</scope>
</reference>
<dbReference type="InterPro" id="IPR026147">
    <property type="entry name" value="Rab3GAP1_conserved"/>
</dbReference>
<proteinExistence type="inferred from homology"/>
<evidence type="ECO:0000256" key="5">
    <source>
        <dbReference type="ARBA" id="ARBA00022490"/>
    </source>
</evidence>
<keyword evidence="4" id="KW-0343">GTPase activation</keyword>
<dbReference type="Proteomes" id="UP001153714">
    <property type="component" value="Chromosome 12"/>
</dbReference>
<keyword evidence="8" id="KW-1185">Reference proteome</keyword>
<evidence type="ECO:0000256" key="3">
    <source>
        <dbReference type="ARBA" id="ARBA00015817"/>
    </source>
</evidence>
<evidence type="ECO:0000313" key="7">
    <source>
        <dbReference type="EMBL" id="CAG9784198.1"/>
    </source>
</evidence>
<organism evidence="7 8">
    <name type="scientific">Diatraea saccharalis</name>
    <name type="common">sugarcane borer</name>
    <dbReference type="NCBI Taxonomy" id="40085"/>
    <lineage>
        <taxon>Eukaryota</taxon>
        <taxon>Metazoa</taxon>
        <taxon>Ecdysozoa</taxon>
        <taxon>Arthropoda</taxon>
        <taxon>Hexapoda</taxon>
        <taxon>Insecta</taxon>
        <taxon>Pterygota</taxon>
        <taxon>Neoptera</taxon>
        <taxon>Endopterygota</taxon>
        <taxon>Lepidoptera</taxon>
        <taxon>Glossata</taxon>
        <taxon>Ditrysia</taxon>
        <taxon>Pyraloidea</taxon>
        <taxon>Crambidae</taxon>
        <taxon>Crambinae</taxon>
        <taxon>Diatraea</taxon>
    </lineage>
</organism>